<dbReference type="Gene3D" id="3.90.79.10">
    <property type="entry name" value="Nucleoside Triphosphate Pyrophosphohydrolase"/>
    <property type="match status" value="1"/>
</dbReference>
<dbReference type="Pfam" id="PF00293">
    <property type="entry name" value="NUDIX"/>
    <property type="match status" value="1"/>
</dbReference>
<dbReference type="PROSITE" id="PS00893">
    <property type="entry name" value="NUDIX_BOX"/>
    <property type="match status" value="1"/>
</dbReference>
<protein>
    <submittedName>
        <fullName evidence="7">NUDIX hydrolase</fullName>
    </submittedName>
</protein>
<evidence type="ECO:0000256" key="4">
    <source>
        <dbReference type="RuleBase" id="RU003476"/>
    </source>
</evidence>
<comment type="similarity">
    <text evidence="4">Belongs to the Nudix hydrolase family.</text>
</comment>
<dbReference type="EMBL" id="VBPA01000196">
    <property type="protein sequence ID" value="TMQ70540.1"/>
    <property type="molecule type" value="Genomic_DNA"/>
</dbReference>
<dbReference type="SUPFAM" id="SSF55811">
    <property type="entry name" value="Nudix"/>
    <property type="match status" value="1"/>
</dbReference>
<dbReference type="InterPro" id="IPR023828">
    <property type="entry name" value="Peptidase_S8_Ser-AS"/>
</dbReference>
<dbReference type="PROSITE" id="PS51462">
    <property type="entry name" value="NUDIX"/>
    <property type="match status" value="1"/>
</dbReference>
<keyword evidence="3" id="KW-0720">Serine protease</keyword>
<sequence length="243" mass="26434">MRTDATSSWIGSGTSASCPRAAGTGSSLLRSLRESWRTWSRVDGWRWPGRSWHGGVSRPTASRGLAKAVWKVMGVFCVECGTKLERPVEDHCAACGAATPAFPVPSSAAIVLDGTRLLMVRRAVAPWAGCWDIPGGFCEPGEHPRDTARREVLEEAGVEVEIVGLLGAWLGTYEESTNETHGKTSLSIYYIAKRGGEGSFEILGNEVSEVRWFPLSDLPENVSFPKHTTPVLETLKQKFDGRS</sequence>
<evidence type="ECO:0000313" key="8">
    <source>
        <dbReference type="Proteomes" id="UP000319836"/>
    </source>
</evidence>
<keyword evidence="1" id="KW-0645">Protease</keyword>
<evidence type="ECO:0000256" key="3">
    <source>
        <dbReference type="ARBA" id="ARBA00022825"/>
    </source>
</evidence>
<dbReference type="PANTHER" id="PTHR43736:SF1">
    <property type="entry name" value="DIHYDRONEOPTERIN TRIPHOSPHATE DIPHOSPHATASE"/>
    <property type="match status" value="1"/>
</dbReference>
<evidence type="ECO:0000256" key="5">
    <source>
        <dbReference type="SAM" id="MobiDB-lite"/>
    </source>
</evidence>
<comment type="caution">
    <text evidence="7">The sequence shown here is derived from an EMBL/GenBank/DDBJ whole genome shotgun (WGS) entry which is preliminary data.</text>
</comment>
<dbReference type="AlphaFoldDB" id="A0A538U3S0"/>
<dbReference type="InterPro" id="IPR020084">
    <property type="entry name" value="NUDIX_hydrolase_CS"/>
</dbReference>
<accession>A0A538U3S0</accession>
<feature type="region of interest" description="Disordered" evidence="5">
    <location>
        <begin position="1"/>
        <end position="23"/>
    </location>
</feature>
<feature type="domain" description="Nudix hydrolase" evidence="6">
    <location>
        <begin position="102"/>
        <end position="239"/>
    </location>
</feature>
<evidence type="ECO:0000256" key="2">
    <source>
        <dbReference type="ARBA" id="ARBA00022801"/>
    </source>
</evidence>
<keyword evidence="2 4" id="KW-0378">Hydrolase</keyword>
<dbReference type="Proteomes" id="UP000319836">
    <property type="component" value="Unassembled WGS sequence"/>
</dbReference>
<name>A0A538U3S0_UNCEI</name>
<dbReference type="PRINTS" id="PR00502">
    <property type="entry name" value="NUDIXFAMILY"/>
</dbReference>
<dbReference type="GO" id="GO:0006508">
    <property type="term" value="P:proteolysis"/>
    <property type="evidence" value="ECO:0007669"/>
    <property type="project" value="UniProtKB-KW"/>
</dbReference>
<dbReference type="CDD" id="cd02883">
    <property type="entry name" value="NUDIX_Hydrolase"/>
    <property type="match status" value="1"/>
</dbReference>
<dbReference type="PROSITE" id="PS00138">
    <property type="entry name" value="SUBTILASE_SER"/>
    <property type="match status" value="1"/>
</dbReference>
<dbReference type="PROSITE" id="PS51257">
    <property type="entry name" value="PROKAR_LIPOPROTEIN"/>
    <property type="match status" value="1"/>
</dbReference>
<organism evidence="7 8">
    <name type="scientific">Eiseniibacteriota bacterium</name>
    <dbReference type="NCBI Taxonomy" id="2212470"/>
    <lineage>
        <taxon>Bacteria</taxon>
        <taxon>Candidatus Eiseniibacteriota</taxon>
    </lineage>
</organism>
<evidence type="ECO:0000256" key="1">
    <source>
        <dbReference type="ARBA" id="ARBA00022670"/>
    </source>
</evidence>
<feature type="compositionally biased region" description="Polar residues" evidence="5">
    <location>
        <begin position="1"/>
        <end position="17"/>
    </location>
</feature>
<evidence type="ECO:0000259" key="6">
    <source>
        <dbReference type="PROSITE" id="PS51462"/>
    </source>
</evidence>
<gene>
    <name evidence="7" type="ORF">E6K80_08200</name>
</gene>
<dbReference type="GO" id="GO:0008236">
    <property type="term" value="F:serine-type peptidase activity"/>
    <property type="evidence" value="ECO:0007669"/>
    <property type="project" value="UniProtKB-KW"/>
</dbReference>
<evidence type="ECO:0000313" key="7">
    <source>
        <dbReference type="EMBL" id="TMQ70540.1"/>
    </source>
</evidence>
<dbReference type="InterPro" id="IPR000086">
    <property type="entry name" value="NUDIX_hydrolase_dom"/>
</dbReference>
<reference evidence="7 8" key="1">
    <citation type="journal article" date="2019" name="Nat. Microbiol.">
        <title>Mediterranean grassland soil C-N compound turnover is dependent on rainfall and depth, and is mediated by genomically divergent microorganisms.</title>
        <authorList>
            <person name="Diamond S."/>
            <person name="Andeer P.F."/>
            <person name="Li Z."/>
            <person name="Crits-Christoph A."/>
            <person name="Burstein D."/>
            <person name="Anantharaman K."/>
            <person name="Lane K.R."/>
            <person name="Thomas B.C."/>
            <person name="Pan C."/>
            <person name="Northen T.R."/>
            <person name="Banfield J.F."/>
        </authorList>
    </citation>
    <scope>NUCLEOTIDE SEQUENCE [LARGE SCALE GENOMIC DNA]</scope>
    <source>
        <strain evidence="7">WS_10</strain>
    </source>
</reference>
<proteinExistence type="inferred from homology"/>
<dbReference type="InterPro" id="IPR015797">
    <property type="entry name" value="NUDIX_hydrolase-like_dom_sf"/>
</dbReference>
<dbReference type="InterPro" id="IPR020476">
    <property type="entry name" value="Nudix_hydrolase"/>
</dbReference>
<dbReference type="PANTHER" id="PTHR43736">
    <property type="entry name" value="ADP-RIBOSE PYROPHOSPHATASE"/>
    <property type="match status" value="1"/>
</dbReference>